<keyword evidence="6" id="KW-1133">Transmembrane helix</keyword>
<protein>
    <recommendedName>
        <fullName evidence="11">Glycosyl transferase 64 domain-containing protein</fullName>
    </recommendedName>
</protein>
<keyword evidence="6" id="KW-0812">Transmembrane</keyword>
<comment type="caution">
    <text evidence="9">The sequence shown here is derived from an EMBL/GenBank/DDBJ whole genome shotgun (WGS) entry which is preliminary data.</text>
</comment>
<evidence type="ECO:0000313" key="9">
    <source>
        <dbReference type="EMBL" id="KAK6144702.1"/>
    </source>
</evidence>
<keyword evidence="3" id="KW-0808">Transferase</keyword>
<proteinExistence type="inferred from homology"/>
<keyword evidence="10" id="KW-1185">Reference proteome</keyword>
<evidence type="ECO:0000259" key="8">
    <source>
        <dbReference type="Pfam" id="PF24793"/>
    </source>
</evidence>
<evidence type="ECO:0000256" key="5">
    <source>
        <dbReference type="ARBA" id="ARBA00023157"/>
    </source>
</evidence>
<organism evidence="9 10">
    <name type="scientific">Rehmannia glutinosa</name>
    <name type="common">Chinese foxglove</name>
    <dbReference type="NCBI Taxonomy" id="99300"/>
    <lineage>
        <taxon>Eukaryota</taxon>
        <taxon>Viridiplantae</taxon>
        <taxon>Streptophyta</taxon>
        <taxon>Embryophyta</taxon>
        <taxon>Tracheophyta</taxon>
        <taxon>Spermatophyta</taxon>
        <taxon>Magnoliopsida</taxon>
        <taxon>eudicotyledons</taxon>
        <taxon>Gunneridae</taxon>
        <taxon>Pentapetalae</taxon>
        <taxon>asterids</taxon>
        <taxon>lamiids</taxon>
        <taxon>Lamiales</taxon>
        <taxon>Orobanchaceae</taxon>
        <taxon>Rehmannieae</taxon>
        <taxon>Rehmannia</taxon>
    </lineage>
</organism>
<comment type="similarity">
    <text evidence="2">Belongs to the glycosyltransferase 64 family.</text>
</comment>
<keyword evidence="5" id="KW-1015">Disulfide bond</keyword>
<feature type="transmembrane region" description="Helical" evidence="6">
    <location>
        <begin position="529"/>
        <end position="553"/>
    </location>
</feature>
<name>A0ABR0WEJ0_REHGL</name>
<dbReference type="SUPFAM" id="SSF75005">
    <property type="entry name" value="Arabinanase/levansucrase/invertase"/>
    <property type="match status" value="1"/>
</dbReference>
<keyword evidence="4 6" id="KW-0472">Membrane</keyword>
<evidence type="ECO:0000313" key="10">
    <source>
        <dbReference type="Proteomes" id="UP001318860"/>
    </source>
</evidence>
<dbReference type="InterPro" id="IPR015338">
    <property type="entry name" value="GT64_dom"/>
</dbReference>
<dbReference type="Proteomes" id="UP001318860">
    <property type="component" value="Unassembled WGS sequence"/>
</dbReference>
<evidence type="ECO:0000256" key="2">
    <source>
        <dbReference type="ARBA" id="ARBA00008700"/>
    </source>
</evidence>
<dbReference type="InterPro" id="IPR029044">
    <property type="entry name" value="Nucleotide-diphossugar_trans"/>
</dbReference>
<evidence type="ECO:0000256" key="1">
    <source>
        <dbReference type="ARBA" id="ARBA00004370"/>
    </source>
</evidence>
<dbReference type="PANTHER" id="PTHR48261:SF6">
    <property type="entry name" value="GLYCOSYLTRANSFERASE FAMILY PROTEIN"/>
    <property type="match status" value="1"/>
</dbReference>
<comment type="subcellular location">
    <subcellularLocation>
        <location evidence="1">Membrane</location>
    </subcellularLocation>
</comment>
<reference evidence="9 10" key="1">
    <citation type="journal article" date="2021" name="Comput. Struct. Biotechnol. J.">
        <title>De novo genome assembly of the potent medicinal plant Rehmannia glutinosa using nanopore technology.</title>
        <authorList>
            <person name="Ma L."/>
            <person name="Dong C."/>
            <person name="Song C."/>
            <person name="Wang X."/>
            <person name="Zheng X."/>
            <person name="Niu Y."/>
            <person name="Chen S."/>
            <person name="Feng W."/>
        </authorList>
    </citation>
    <scope>NUCLEOTIDE SEQUENCE [LARGE SCALE GENOMIC DNA]</scope>
    <source>
        <strain evidence="9">DH-2019</strain>
    </source>
</reference>
<dbReference type="Pfam" id="PF09258">
    <property type="entry name" value="Glyco_transf_64"/>
    <property type="match status" value="1"/>
</dbReference>
<dbReference type="EMBL" id="JABTTQ020000012">
    <property type="protein sequence ID" value="KAK6144702.1"/>
    <property type="molecule type" value="Genomic_DNA"/>
</dbReference>
<feature type="domain" description="Glucosamine inositolphosphorylceramide transferase 1 N-terminal" evidence="8">
    <location>
        <begin position="88"/>
        <end position="170"/>
    </location>
</feature>
<evidence type="ECO:0000256" key="6">
    <source>
        <dbReference type="SAM" id="Phobius"/>
    </source>
</evidence>
<dbReference type="PANTHER" id="PTHR48261">
    <property type="entry name" value="ACETYLGLUCOSAMINYLTRANSFERASE"/>
    <property type="match status" value="1"/>
</dbReference>
<dbReference type="Gene3D" id="2.115.10.20">
    <property type="entry name" value="Glycosyl hydrolase domain, family 43"/>
    <property type="match status" value="1"/>
</dbReference>
<accession>A0ABR0WEJ0</accession>
<feature type="domain" description="Glucosamine inositolphosphorylceramide transferase 1 N-terminal" evidence="8">
    <location>
        <begin position="200"/>
        <end position="436"/>
    </location>
</feature>
<dbReference type="Pfam" id="PF24793">
    <property type="entry name" value="GINT1_N"/>
    <property type="match status" value="2"/>
</dbReference>
<dbReference type="InterPro" id="IPR004263">
    <property type="entry name" value="Exostosin"/>
</dbReference>
<sequence>MGSSPIVSSASGGGGGGVGWWWQDSNGGSKSNSIISKNGNHNSEKGCVLSSTFAFFLFSFVVLGSIGGLYARFMITPNVRTGITALGCQEDNEGSWAIGVFYGDSPFSLKPIEAMNIWKNKTAAWPVANPVITCASLSDAGFPSNFVADPFLYVQWGLGICYFLYNAKKEGHMDKADNFCSMIEEIIYKESSVHSRKNVGDILYLFYETKNSITMQGDIAVARSIDKGATWQQLGITLDENWHLSYPYVFEYNGNIYMMPEGSAKGDLRLYRAIDFPLKWAVDKVIMKKPLVDSFMIPHQGKFWIFGSDHSQIGTNKNGQLEIWHSSSPFGPWKPHKKNPIYNTDKSMGARNGGRPFVYNGNLYRIGQDCGETYGRRIRVFRVSVLTTDEFKEVEVPSGVEEESVKGRNAWNGARNHHLDVQQLSSGEWIAVLDGDRVPSGDVIRRFILGSASVIAVALLVILVGMLLGAVKCLVPLSWCPHNIGKRSDTTLLAWERSNLLSSKLRLFCSRLNRASSILRSRIRPNTCAGIFVLILTILVAVTLMCTGVKYIYGGSGAEEPYPLNGHYSQFTLLTMTYDARLWNLKMYVKHYSRCSSVREIVVVWNKGIPPLPDDLDSAVPVRIRVEEKNSLNNRFKIDTLIKTRAVLELDDDIMMTCDDIERGFRVWRENPDRIVGFYPRLVSGTRLKYRGEKHARRHSGYNMILTGAAFVDSQFAFERYWSKDAEAGRALVDGYFNCEDVLMNYLYANSSSSSVVEYVRPAWAVDTSKFSGVAISRNTQAHYGVRSKCLMKFSGMYGSLNDRKVEFSRRKDGWDV</sequence>
<feature type="domain" description="Glycosyl transferase 64" evidence="7">
    <location>
        <begin position="571"/>
        <end position="808"/>
    </location>
</feature>
<feature type="transmembrane region" description="Helical" evidence="6">
    <location>
        <begin position="48"/>
        <end position="71"/>
    </location>
</feature>
<feature type="transmembrane region" description="Helical" evidence="6">
    <location>
        <begin position="447"/>
        <end position="471"/>
    </location>
</feature>
<evidence type="ECO:0000256" key="4">
    <source>
        <dbReference type="ARBA" id="ARBA00023136"/>
    </source>
</evidence>
<evidence type="ECO:0008006" key="11">
    <source>
        <dbReference type="Google" id="ProtNLM"/>
    </source>
</evidence>
<dbReference type="Gene3D" id="3.90.550.10">
    <property type="entry name" value="Spore Coat Polysaccharide Biosynthesis Protein SpsA, Chain A"/>
    <property type="match status" value="1"/>
</dbReference>
<dbReference type="InterPro" id="IPR056442">
    <property type="entry name" value="GINT1_N"/>
</dbReference>
<evidence type="ECO:0000256" key="3">
    <source>
        <dbReference type="ARBA" id="ARBA00022679"/>
    </source>
</evidence>
<gene>
    <name evidence="9" type="ORF">DH2020_021522</name>
</gene>
<dbReference type="SUPFAM" id="SSF53448">
    <property type="entry name" value="Nucleotide-diphospho-sugar transferases"/>
    <property type="match status" value="1"/>
</dbReference>
<evidence type="ECO:0000259" key="7">
    <source>
        <dbReference type="Pfam" id="PF09258"/>
    </source>
</evidence>
<dbReference type="InterPro" id="IPR023296">
    <property type="entry name" value="Glyco_hydro_beta-prop_sf"/>
</dbReference>